<dbReference type="Proteomes" id="UP000747013">
    <property type="component" value="Unassembled WGS sequence"/>
</dbReference>
<dbReference type="InterPro" id="IPR010935">
    <property type="entry name" value="SMC_hinge"/>
</dbReference>
<accession>A0A921HPT7</accession>
<dbReference type="InterPro" id="IPR003395">
    <property type="entry name" value="RecF/RecN/SMC_N"/>
</dbReference>
<feature type="coiled-coil region" evidence="7">
    <location>
        <begin position="686"/>
        <end position="741"/>
    </location>
</feature>
<evidence type="ECO:0000313" key="10">
    <source>
        <dbReference type="Proteomes" id="UP000747013"/>
    </source>
</evidence>
<organism evidence="9 10">
    <name type="scientific">Companilactobacillus farciminis</name>
    <dbReference type="NCBI Taxonomy" id="1612"/>
    <lineage>
        <taxon>Bacteria</taxon>
        <taxon>Bacillati</taxon>
        <taxon>Bacillota</taxon>
        <taxon>Bacilli</taxon>
        <taxon>Lactobacillales</taxon>
        <taxon>Lactobacillaceae</taxon>
        <taxon>Companilactobacillus</taxon>
    </lineage>
</organism>
<dbReference type="GO" id="GO:0030261">
    <property type="term" value="P:chromosome condensation"/>
    <property type="evidence" value="ECO:0007669"/>
    <property type="project" value="InterPro"/>
</dbReference>
<dbReference type="GO" id="GO:0006260">
    <property type="term" value="P:DNA replication"/>
    <property type="evidence" value="ECO:0007669"/>
    <property type="project" value="UniProtKB-UniRule"/>
</dbReference>
<evidence type="ECO:0000256" key="3">
    <source>
        <dbReference type="ARBA" id="ARBA00022741"/>
    </source>
</evidence>
<evidence type="ECO:0000256" key="6">
    <source>
        <dbReference type="ARBA" id="ARBA00023125"/>
    </source>
</evidence>
<dbReference type="NCBIfam" id="TIGR02168">
    <property type="entry name" value="SMC_prok_B"/>
    <property type="match status" value="1"/>
</dbReference>
<evidence type="ECO:0000313" key="9">
    <source>
        <dbReference type="EMBL" id="HJF86512.1"/>
    </source>
</evidence>
<keyword evidence="4 7" id="KW-0067">ATP-binding</keyword>
<dbReference type="InterPro" id="IPR038729">
    <property type="entry name" value="Rad50/SbcC_AAA"/>
</dbReference>
<dbReference type="Gene3D" id="1.20.1060.20">
    <property type="match status" value="1"/>
</dbReference>
<dbReference type="FunFam" id="3.40.50.300:FF:000901">
    <property type="entry name" value="Chromosome partition protein Smc"/>
    <property type="match status" value="1"/>
</dbReference>
<keyword evidence="5 7" id="KW-0175">Coiled coil</keyword>
<gene>
    <name evidence="7 9" type="primary">smc</name>
    <name evidence="9" type="ORF">K8V88_03655</name>
</gene>
<name>A0A921HPT7_9LACO</name>
<reference evidence="9" key="1">
    <citation type="journal article" date="2021" name="PeerJ">
        <title>Extensive microbial diversity within the chicken gut microbiome revealed by metagenomics and culture.</title>
        <authorList>
            <person name="Gilroy R."/>
            <person name="Ravi A."/>
            <person name="Getino M."/>
            <person name="Pursley I."/>
            <person name="Horton D.L."/>
            <person name="Alikhan N.F."/>
            <person name="Baker D."/>
            <person name="Gharbi K."/>
            <person name="Hall N."/>
            <person name="Watson M."/>
            <person name="Adriaenssens E.M."/>
            <person name="Foster-Nyarko E."/>
            <person name="Jarju S."/>
            <person name="Secka A."/>
            <person name="Antonio M."/>
            <person name="Oren A."/>
            <person name="Chaudhuri R.R."/>
            <person name="La Ragione R."/>
            <person name="Hildebrand F."/>
            <person name="Pallen M.J."/>
        </authorList>
    </citation>
    <scope>NUCLEOTIDE SEQUENCE</scope>
    <source>
        <strain evidence="9">7886</strain>
    </source>
</reference>
<evidence type="ECO:0000256" key="2">
    <source>
        <dbReference type="ARBA" id="ARBA00022490"/>
    </source>
</evidence>
<comment type="subunit">
    <text evidence="7">Homodimer.</text>
</comment>
<dbReference type="Pfam" id="PF13476">
    <property type="entry name" value="AAA_23"/>
    <property type="match status" value="1"/>
</dbReference>
<keyword evidence="2 7" id="KW-0963">Cytoplasm</keyword>
<dbReference type="HAMAP" id="MF_01894">
    <property type="entry name" value="Smc_prok"/>
    <property type="match status" value="1"/>
</dbReference>
<protein>
    <recommendedName>
        <fullName evidence="7">Chromosome partition protein Smc</fullName>
    </recommendedName>
</protein>
<dbReference type="Pfam" id="PF06470">
    <property type="entry name" value="SMC_hinge"/>
    <property type="match status" value="1"/>
</dbReference>
<dbReference type="Gene3D" id="3.40.50.300">
    <property type="entry name" value="P-loop containing nucleotide triphosphate hydrolases"/>
    <property type="match status" value="2"/>
</dbReference>
<dbReference type="FunFam" id="3.40.50.300:FF:000984">
    <property type="entry name" value="Chromosome partition protein Smc"/>
    <property type="match status" value="1"/>
</dbReference>
<dbReference type="CDD" id="cd03278">
    <property type="entry name" value="ABC_SMC_barmotin"/>
    <property type="match status" value="2"/>
</dbReference>
<dbReference type="EMBL" id="DYWC01000086">
    <property type="protein sequence ID" value="HJF86512.1"/>
    <property type="molecule type" value="Genomic_DNA"/>
</dbReference>
<feature type="coiled-coil region" evidence="7">
    <location>
        <begin position="339"/>
        <end position="366"/>
    </location>
</feature>
<comment type="similarity">
    <text evidence="7">Belongs to the SMC family.</text>
</comment>
<comment type="function">
    <text evidence="7">Required for chromosome condensation and partitioning.</text>
</comment>
<feature type="binding site" evidence="7">
    <location>
        <begin position="32"/>
        <end position="39"/>
    </location>
    <ligand>
        <name>ATP</name>
        <dbReference type="ChEBI" id="CHEBI:30616"/>
    </ligand>
</feature>
<dbReference type="Gene3D" id="3.30.70.1620">
    <property type="match status" value="1"/>
</dbReference>
<dbReference type="InterPro" id="IPR036277">
    <property type="entry name" value="SMC_hinge_sf"/>
</dbReference>
<dbReference type="PIRSF" id="PIRSF005719">
    <property type="entry name" value="SMC"/>
    <property type="match status" value="1"/>
</dbReference>
<feature type="coiled-coil region" evidence="7">
    <location>
        <begin position="441"/>
        <end position="475"/>
    </location>
</feature>
<dbReference type="GO" id="GO:0003677">
    <property type="term" value="F:DNA binding"/>
    <property type="evidence" value="ECO:0007669"/>
    <property type="project" value="UniProtKB-UniRule"/>
</dbReference>
<proteinExistence type="inferred from homology"/>
<dbReference type="GO" id="GO:0005524">
    <property type="term" value="F:ATP binding"/>
    <property type="evidence" value="ECO:0007669"/>
    <property type="project" value="UniProtKB-UniRule"/>
</dbReference>
<reference evidence="9" key="2">
    <citation type="submission" date="2021-09" db="EMBL/GenBank/DDBJ databases">
        <authorList>
            <person name="Gilroy R."/>
        </authorList>
    </citation>
    <scope>NUCLEOTIDE SEQUENCE</scope>
    <source>
        <strain evidence="9">7886</strain>
    </source>
</reference>
<evidence type="ECO:0000256" key="5">
    <source>
        <dbReference type="ARBA" id="ARBA00023054"/>
    </source>
</evidence>
<dbReference type="Pfam" id="PF02463">
    <property type="entry name" value="SMC_N"/>
    <property type="match status" value="1"/>
</dbReference>
<evidence type="ECO:0000259" key="8">
    <source>
        <dbReference type="SMART" id="SM00968"/>
    </source>
</evidence>
<evidence type="ECO:0000256" key="1">
    <source>
        <dbReference type="ARBA" id="ARBA00004496"/>
    </source>
</evidence>
<keyword evidence="6 7" id="KW-0238">DNA-binding</keyword>
<feature type="coiled-coil region" evidence="7">
    <location>
        <begin position="234"/>
        <end position="303"/>
    </location>
</feature>
<feature type="coiled-coil region" evidence="7">
    <location>
        <begin position="770"/>
        <end position="909"/>
    </location>
</feature>
<feature type="domain" description="SMC hinge" evidence="8">
    <location>
        <begin position="518"/>
        <end position="637"/>
    </location>
</feature>
<dbReference type="PANTHER" id="PTHR43977">
    <property type="entry name" value="STRUCTURAL MAINTENANCE OF CHROMOSOMES PROTEIN 3"/>
    <property type="match status" value="1"/>
</dbReference>
<dbReference type="InterPro" id="IPR011890">
    <property type="entry name" value="SMC_prok"/>
</dbReference>
<sequence length="1181" mass="133898">MPLKSLTINGFKSFADKTKIDFTSGITGIVGPNGSGKSNITEAIRWVMGEQSAKSLRGDKMVDVIFAGSATRPQMNRAEVILEFDNRNKELKTTQDEVVICRRLFRNGDTEFLINNKACRLRDITELFMDSGMGKQSFSIISQGRVEAIFNSKPVERRSIIEESAGVSLFKQKKQQAENKLSDTTDNLHRVSDIVSELSKQVEPLKKQASIARDYKEQKSKYDDIYQKILTIEIRDLSNQKRQIDKELREVKASLQNISQQVTQANQQVEDNNQAVRTLTNQLDEKQAKLVEVTKTLEIYNSKIAVADERTGFNSTTKLTLTNQLQSVEDQKVKNDAKLVESNQKLAQCLEKITDFEKKLKDLQQLKQKTPADIKDNIDQLRTDYVNLLQDQVTNNNEQKFSQRQLERINAGISEQNSQLKEVTTNLDGYKKSHQKIDAEIKQLIDDNQALLTRNQELEKSIQEITETGKNENNNYLKILENLQEIKARKRVLENMEQEHAGFFEGAKNVLNNKARLSGIVGAVAELISVPQAYQLAIQTVVGNQLQSIVTEDETAAKKAIGYLRQSRGGRATFLPLNIIQARNINTNDLNKAKRVTGFVGVASDLVTYDEKVKNIVKNILGNLLVAKNIDDATNISSAVNRKFHVVTLDGNVVNAGGSLTGGQQRKVNSSILSRKDELTDLTKQLSKQELLMDQKQALVQDLRNQLIQFNAEKKRIDEKLANFNQAKNKFENEMSTSQSEEKHFSERLDVIKYNLSKNQEEQTQINQNLATQKAAAEKIQQEITATQQEIDQKQKLLTDFDTQLNTINHQEQELQTKLAVIKNNHANESDQNSYLKESISQATKQIEQLRNKLNDLDSEKSQLDLSNTEVKNRIKECQTEINDLQDVVAKLKAEREKQQALSSELNSKAQRNFDLQKAAADQQESLAIQNTKLSNQIDSRLDTLSQDYQLTYEASLQELKRGDYDPEALKKEARLLKMGIEELGTVNLSAIDDYDKVKDRYEFLTQQQNDLLQARSQLLDTMSEMDKEVTTRFKKTFDEVSEAFEEIFPEMFAGGRAKLVLTEPDNLLESGIEIIAQPPGKKFQRLSLLSGGEKALTAITLLFAIIKAKPVPFCILDEVEASLDDANVYRFANYLNQYDDNTEFIVITHRKGTMMNVNRLYGVTMEESGVSRMLSVKVKE</sequence>
<dbReference type="SUPFAM" id="SSF75553">
    <property type="entry name" value="Smc hinge domain"/>
    <property type="match status" value="1"/>
</dbReference>
<dbReference type="GO" id="GO:0005694">
    <property type="term" value="C:chromosome"/>
    <property type="evidence" value="ECO:0007669"/>
    <property type="project" value="InterPro"/>
</dbReference>
<dbReference type="InterPro" id="IPR027417">
    <property type="entry name" value="P-loop_NTPase"/>
</dbReference>
<comment type="subcellular location">
    <subcellularLocation>
        <location evidence="1 7">Cytoplasm</location>
    </subcellularLocation>
</comment>
<dbReference type="InterPro" id="IPR024704">
    <property type="entry name" value="SMC"/>
</dbReference>
<evidence type="ECO:0000256" key="4">
    <source>
        <dbReference type="ARBA" id="ARBA00022840"/>
    </source>
</evidence>
<comment type="caution">
    <text evidence="9">The sequence shown here is derived from an EMBL/GenBank/DDBJ whole genome shotgun (WGS) entry which is preliminary data.</text>
</comment>
<dbReference type="GO" id="GO:0016887">
    <property type="term" value="F:ATP hydrolysis activity"/>
    <property type="evidence" value="ECO:0007669"/>
    <property type="project" value="InterPro"/>
</dbReference>
<comment type="domain">
    <text evidence="7">Contains large globular domains required for ATP hydrolysis at each terminus and a third globular domain forming a flexible hinge near the middle of the molecule. These domains are separated by coiled-coil structures.</text>
</comment>
<dbReference type="AlphaFoldDB" id="A0A921HPT7"/>
<dbReference type="GO" id="GO:0007059">
    <property type="term" value="P:chromosome segregation"/>
    <property type="evidence" value="ECO:0007669"/>
    <property type="project" value="UniProtKB-UniRule"/>
</dbReference>
<dbReference type="GO" id="GO:0005737">
    <property type="term" value="C:cytoplasm"/>
    <property type="evidence" value="ECO:0007669"/>
    <property type="project" value="UniProtKB-SubCell"/>
</dbReference>
<dbReference type="GO" id="GO:0007062">
    <property type="term" value="P:sister chromatid cohesion"/>
    <property type="evidence" value="ECO:0007669"/>
    <property type="project" value="InterPro"/>
</dbReference>
<dbReference type="SMART" id="SM00968">
    <property type="entry name" value="SMC_hinge"/>
    <property type="match status" value="1"/>
</dbReference>
<evidence type="ECO:0000256" key="7">
    <source>
        <dbReference type="HAMAP-Rule" id="MF_01894"/>
    </source>
</evidence>
<dbReference type="SUPFAM" id="SSF52540">
    <property type="entry name" value="P-loop containing nucleoside triphosphate hydrolases"/>
    <property type="match status" value="1"/>
</dbReference>
<keyword evidence="3 7" id="KW-0547">Nucleotide-binding</keyword>